<dbReference type="InterPro" id="IPR035914">
    <property type="entry name" value="Sperma_CUB_dom_sf"/>
</dbReference>
<feature type="active site" evidence="14">
    <location>
        <position position="223"/>
    </location>
</feature>
<evidence type="ECO:0000256" key="15">
    <source>
        <dbReference type="RuleBase" id="RU361183"/>
    </source>
</evidence>
<keyword evidence="7 14" id="KW-0378">Hydrolase</keyword>
<dbReference type="InterPro" id="IPR006026">
    <property type="entry name" value="Peptidase_Metallo"/>
</dbReference>
<evidence type="ECO:0000256" key="11">
    <source>
        <dbReference type="ARBA" id="ARBA00023180"/>
    </source>
</evidence>
<dbReference type="InterPro" id="IPR017050">
    <property type="entry name" value="Metallopeptidase_nem"/>
</dbReference>
<evidence type="ECO:0000256" key="2">
    <source>
        <dbReference type="ARBA" id="ARBA00022525"/>
    </source>
</evidence>
<evidence type="ECO:0000256" key="10">
    <source>
        <dbReference type="ARBA" id="ARBA00023157"/>
    </source>
</evidence>
<dbReference type="CDD" id="cd04280">
    <property type="entry name" value="ZnMc_astacin_like"/>
    <property type="match status" value="1"/>
</dbReference>
<dbReference type="InterPro" id="IPR024079">
    <property type="entry name" value="MetalloPept_cat_dom_sf"/>
</dbReference>
<feature type="binding site" evidence="14">
    <location>
        <position position="226"/>
    </location>
    <ligand>
        <name>Zn(2+)</name>
        <dbReference type="ChEBI" id="CHEBI:29105"/>
        <note>catalytic</note>
    </ligand>
</feature>
<dbReference type="Proteomes" id="UP001303046">
    <property type="component" value="Unassembled WGS sequence"/>
</dbReference>
<keyword evidence="2 12" id="KW-0964">Secreted</keyword>
<keyword evidence="3" id="KW-0245">EGF-like domain</keyword>
<evidence type="ECO:0000313" key="19">
    <source>
        <dbReference type="EMBL" id="KAK6767292.1"/>
    </source>
</evidence>
<dbReference type="SMART" id="SM00235">
    <property type="entry name" value="ZnMc"/>
    <property type="match status" value="1"/>
</dbReference>
<dbReference type="InterPro" id="IPR000859">
    <property type="entry name" value="CUB_dom"/>
</dbReference>
<keyword evidence="20" id="KW-1185">Reference proteome</keyword>
<feature type="signal peptide" evidence="12 15">
    <location>
        <begin position="1"/>
        <end position="16"/>
    </location>
</feature>
<feature type="chain" id="PRO_5044949057" description="Zinc metalloproteinase" evidence="12 15">
    <location>
        <begin position="17"/>
        <end position="491"/>
    </location>
</feature>
<gene>
    <name evidence="18" type="primary">Necator_chrX.g26546</name>
    <name evidence="19" type="synonym">Necator_2022.05.29.01.07.g69</name>
    <name evidence="18" type="ORF">RB195_026379</name>
    <name evidence="19" type="ORF">RB195_026517</name>
</gene>
<evidence type="ECO:0000259" key="16">
    <source>
        <dbReference type="PROSITE" id="PS01180"/>
    </source>
</evidence>
<keyword evidence="10" id="KW-1015">Disulfide bond</keyword>
<dbReference type="InterPro" id="IPR001506">
    <property type="entry name" value="Peptidase_M12A"/>
</dbReference>
<sequence length="491" mass="54296">MMISLILLTIVARGACAPLMEGEEIEGKLIYSGSPDTFENRKLVREMLQALNIRTQKLHRAGQGGGPSAKLPPMPDLGPKNNFSAPSLSETNKEIADWMYEGDIALTPDQATFIVTGQPVKGASRSKRACITDPSGFWDPLIPINYTFDSSLSSDVVALIRQGIRYWTTNTCMSFRENPNGINRLRFYSGSGCWSYVGKQPTWPSQDVSIGDGCSNLGTVTHEIGHALGFFHTQSRYDRDNWVSVDLSNVQPNLQYNFAKMTPATENHFGQPYDYGSVMQYNPYAFAMNPNQYTVRALNMGYQNSMGQREAPAFSDVRMMNWLYNCSSFCSSVPVPPCRPPGYQDPRNCNGCKCPRMFGGQYCEQLPSGSALNCNGGVIQATSSSWSTLQGTAGDLNDYSPKMDAADCFWHITAPAGRKIQLRLSAPPSNCMEGCPWQAIEVNLGQFDLYGMIMCCQSAVGQIYNSLSNLVAIRGVVRYNQLTFSLDYRIV</sequence>
<accession>A0ABR1EX54</accession>
<proteinExistence type="predicted"/>
<evidence type="ECO:0000256" key="4">
    <source>
        <dbReference type="ARBA" id="ARBA00022670"/>
    </source>
</evidence>
<evidence type="ECO:0000256" key="14">
    <source>
        <dbReference type="PROSITE-ProRule" id="PRU01211"/>
    </source>
</evidence>
<evidence type="ECO:0000256" key="8">
    <source>
        <dbReference type="ARBA" id="ARBA00022833"/>
    </source>
</evidence>
<evidence type="ECO:0000313" key="18">
    <source>
        <dbReference type="EMBL" id="KAK6767070.1"/>
    </source>
</evidence>
<protein>
    <recommendedName>
        <fullName evidence="12">Zinc metalloproteinase</fullName>
    </recommendedName>
</protein>
<dbReference type="PROSITE" id="PS01180">
    <property type="entry name" value="CUB"/>
    <property type="match status" value="1"/>
</dbReference>
<keyword evidence="5 14" id="KW-0479">Metal-binding</keyword>
<dbReference type="SUPFAM" id="SSF55486">
    <property type="entry name" value="Metalloproteases ('zincins'), catalytic domain"/>
    <property type="match status" value="1"/>
</dbReference>
<keyword evidence="9 14" id="KW-0482">Metalloprotease</keyword>
<dbReference type="Gene3D" id="3.40.390.10">
    <property type="entry name" value="Collagenase (Catalytic Domain)"/>
    <property type="match status" value="1"/>
</dbReference>
<dbReference type="PRINTS" id="PR00480">
    <property type="entry name" value="ASTACIN"/>
</dbReference>
<evidence type="ECO:0000256" key="9">
    <source>
        <dbReference type="ARBA" id="ARBA00023049"/>
    </source>
</evidence>
<feature type="domain" description="Peptidase M12A" evidence="17">
    <location>
        <begin position="129"/>
        <end position="327"/>
    </location>
</feature>
<dbReference type="PROSITE" id="PS51864">
    <property type="entry name" value="ASTACIN"/>
    <property type="match status" value="1"/>
</dbReference>
<evidence type="ECO:0000256" key="3">
    <source>
        <dbReference type="ARBA" id="ARBA00022536"/>
    </source>
</evidence>
<evidence type="ECO:0000256" key="5">
    <source>
        <dbReference type="ARBA" id="ARBA00022723"/>
    </source>
</evidence>
<organism evidence="18 20">
    <name type="scientific">Necator americanus</name>
    <name type="common">Human hookworm</name>
    <dbReference type="NCBI Taxonomy" id="51031"/>
    <lineage>
        <taxon>Eukaryota</taxon>
        <taxon>Metazoa</taxon>
        <taxon>Ecdysozoa</taxon>
        <taxon>Nematoda</taxon>
        <taxon>Chromadorea</taxon>
        <taxon>Rhabditida</taxon>
        <taxon>Rhabditina</taxon>
        <taxon>Rhabditomorpha</taxon>
        <taxon>Strongyloidea</taxon>
        <taxon>Ancylostomatidae</taxon>
        <taxon>Bunostominae</taxon>
        <taxon>Necator</taxon>
    </lineage>
</organism>
<evidence type="ECO:0000256" key="1">
    <source>
        <dbReference type="ARBA" id="ARBA00004613"/>
    </source>
</evidence>
<dbReference type="PANTHER" id="PTHR10127:SF875">
    <property type="entry name" value="ZINC METALLOPROTEINASE NAS-28"/>
    <property type="match status" value="1"/>
</dbReference>
<keyword evidence="6 12" id="KW-0732">Signal</keyword>
<evidence type="ECO:0000259" key="17">
    <source>
        <dbReference type="PROSITE" id="PS51864"/>
    </source>
</evidence>
<evidence type="ECO:0000313" key="20">
    <source>
        <dbReference type="Proteomes" id="UP001303046"/>
    </source>
</evidence>
<comment type="subcellular location">
    <subcellularLocation>
        <location evidence="1 12">Secreted</location>
    </subcellularLocation>
</comment>
<evidence type="ECO:0000256" key="13">
    <source>
        <dbReference type="PROSITE-ProRule" id="PRU00059"/>
    </source>
</evidence>
<feature type="domain" description="CUB" evidence="16">
    <location>
        <begin position="374"/>
        <end position="491"/>
    </location>
</feature>
<feature type="binding site" evidence="14">
    <location>
        <position position="222"/>
    </location>
    <ligand>
        <name>Zn(2+)</name>
        <dbReference type="ChEBI" id="CHEBI:29105"/>
        <note>catalytic</note>
    </ligand>
</feature>
<dbReference type="EMBL" id="JAVFWL010000006">
    <property type="protein sequence ID" value="KAK6767070.1"/>
    <property type="molecule type" value="Genomic_DNA"/>
</dbReference>
<feature type="binding site" evidence="14">
    <location>
        <position position="232"/>
    </location>
    <ligand>
        <name>Zn(2+)</name>
        <dbReference type="ChEBI" id="CHEBI:29105"/>
        <note>catalytic</note>
    </ligand>
</feature>
<dbReference type="Pfam" id="PF01400">
    <property type="entry name" value="Astacin"/>
    <property type="match status" value="1"/>
</dbReference>
<evidence type="ECO:0000256" key="6">
    <source>
        <dbReference type="ARBA" id="ARBA00022729"/>
    </source>
</evidence>
<reference evidence="18 20" key="1">
    <citation type="submission" date="2023-08" db="EMBL/GenBank/DDBJ databases">
        <title>A Necator americanus chromosomal reference genome.</title>
        <authorList>
            <person name="Ilik V."/>
            <person name="Petrzelkova K.J."/>
            <person name="Pardy F."/>
            <person name="Fuh T."/>
            <person name="Niatou-Singa F.S."/>
            <person name="Gouil Q."/>
            <person name="Baker L."/>
            <person name="Ritchie M.E."/>
            <person name="Jex A.R."/>
            <person name="Gazzola D."/>
            <person name="Li H."/>
            <person name="Toshio Fujiwara R."/>
            <person name="Zhan B."/>
            <person name="Aroian R.V."/>
            <person name="Pafco B."/>
            <person name="Schwarz E.M."/>
        </authorList>
    </citation>
    <scope>NUCLEOTIDE SEQUENCE [LARGE SCALE GENOMIC DNA]</scope>
    <source>
        <strain evidence="18 20">Aroian</strain>
        <tissue evidence="18">Whole animal</tissue>
    </source>
</reference>
<keyword evidence="11" id="KW-0325">Glycoprotein</keyword>
<dbReference type="EMBL" id="JAVFWL010000007">
    <property type="protein sequence ID" value="KAK6767292.1"/>
    <property type="molecule type" value="Genomic_DNA"/>
</dbReference>
<comment type="caution">
    <text evidence="18">The sequence shown here is derived from an EMBL/GenBank/DDBJ whole genome shotgun (WGS) entry which is preliminary data.</text>
</comment>
<dbReference type="SUPFAM" id="SSF49854">
    <property type="entry name" value="Spermadhesin, CUB domain"/>
    <property type="match status" value="1"/>
</dbReference>
<comment type="cofactor">
    <cofactor evidence="14 15">
        <name>Zn(2+)</name>
        <dbReference type="ChEBI" id="CHEBI:29105"/>
    </cofactor>
    <text evidence="14 15">Binds 1 zinc ion per subunit.</text>
</comment>
<keyword evidence="4 14" id="KW-0645">Protease</keyword>
<evidence type="ECO:0000256" key="7">
    <source>
        <dbReference type="ARBA" id="ARBA00022801"/>
    </source>
</evidence>
<keyword evidence="8 14" id="KW-0862">Zinc</keyword>
<name>A0ABR1EX54_NECAM</name>
<dbReference type="PIRSF" id="PIRSF036365">
    <property type="entry name" value="Astacin_nematoda"/>
    <property type="match status" value="1"/>
</dbReference>
<evidence type="ECO:0000256" key="12">
    <source>
        <dbReference type="PIRNR" id="PIRNR036365"/>
    </source>
</evidence>
<dbReference type="InterPro" id="IPR034035">
    <property type="entry name" value="Astacin-like_dom"/>
</dbReference>
<comment type="caution">
    <text evidence="13">Lacks conserved residue(s) required for the propagation of feature annotation.</text>
</comment>
<dbReference type="PANTHER" id="PTHR10127">
    <property type="entry name" value="DISCOIDIN, CUB, EGF, LAMININ , AND ZINC METALLOPROTEASE DOMAIN CONTAINING"/>
    <property type="match status" value="1"/>
</dbReference>